<sequence>MIMIISILRINCGNDNDNNASSSSEGNAVLLRTKSSAFMHALYGNLKLDLSPQHHPLSVSGLGTQTFSAQLQVQGCSLAAFTTINQAASRMASEHTESQLVGMHQGGRVPHRMKPELSSQLLPQRGLQSVQVLRREKQCLALMRCHGGDAPTCERGPPDRRAQATMVGTALVSTP</sequence>
<accession>R9PEK0</accession>
<protein>
    <submittedName>
        <fullName evidence="1">Uncharacterized protein</fullName>
    </submittedName>
</protein>
<reference evidence="2" key="1">
    <citation type="journal article" date="2013" name="Genome Announc.">
        <title>Draft genome sequence of the basidiomycetous yeast-like fungus Pseudozyma hubeiensis SY62, which produces an abundant amount of the biosurfactant mannosylerythritol lipids.</title>
        <authorList>
            <person name="Konishi M."/>
            <person name="Hatada Y."/>
            <person name="Horiuchi J."/>
        </authorList>
    </citation>
    <scope>NUCLEOTIDE SEQUENCE [LARGE SCALE GENOMIC DNA]</scope>
    <source>
        <strain evidence="2">SY62</strain>
    </source>
</reference>
<organism evidence="1 2">
    <name type="scientific">Pseudozyma hubeiensis (strain SY62)</name>
    <name type="common">Yeast</name>
    <dbReference type="NCBI Taxonomy" id="1305764"/>
    <lineage>
        <taxon>Eukaryota</taxon>
        <taxon>Fungi</taxon>
        <taxon>Dikarya</taxon>
        <taxon>Basidiomycota</taxon>
        <taxon>Ustilaginomycotina</taxon>
        <taxon>Ustilaginomycetes</taxon>
        <taxon>Ustilaginales</taxon>
        <taxon>Ustilaginaceae</taxon>
        <taxon>Pseudozyma</taxon>
    </lineage>
</organism>
<keyword evidence="2" id="KW-1185">Reference proteome</keyword>
<dbReference type="GeneID" id="24112654"/>
<dbReference type="EMBL" id="DF238833">
    <property type="protein sequence ID" value="GAC99788.1"/>
    <property type="molecule type" value="Genomic_DNA"/>
</dbReference>
<dbReference type="AlphaFoldDB" id="R9PEK0"/>
<dbReference type="Proteomes" id="UP000014071">
    <property type="component" value="Unassembled WGS sequence"/>
</dbReference>
<dbReference type="RefSeq" id="XP_012193375.1">
    <property type="nucleotide sequence ID" value="XM_012337985.1"/>
</dbReference>
<proteinExistence type="predicted"/>
<gene>
    <name evidence="1" type="ORF">PHSY_007391</name>
</gene>
<evidence type="ECO:0000313" key="1">
    <source>
        <dbReference type="EMBL" id="GAC99788.1"/>
    </source>
</evidence>
<dbReference type="HOGENOM" id="CLU_1533242_0_0_1"/>
<evidence type="ECO:0000313" key="2">
    <source>
        <dbReference type="Proteomes" id="UP000014071"/>
    </source>
</evidence>
<name>R9PEK0_PSEHS</name>